<evidence type="ECO:0000313" key="3">
    <source>
        <dbReference type="Proteomes" id="UP000249390"/>
    </source>
</evidence>
<name>A0A328EAS7_9ASTE</name>
<dbReference type="Pfam" id="PF07889">
    <property type="entry name" value="DUF1664"/>
    <property type="match status" value="1"/>
</dbReference>
<feature type="domain" description="DUF1664" evidence="1">
    <location>
        <begin position="87"/>
        <end position="210"/>
    </location>
</feature>
<dbReference type="PANTHER" id="PTHR46667:SF6">
    <property type="entry name" value="OS01G0185100 PROTEIN"/>
    <property type="match status" value="1"/>
</dbReference>
<dbReference type="AlphaFoldDB" id="A0A328EAS7"/>
<dbReference type="InterPro" id="IPR012458">
    <property type="entry name" value="DUF1664"/>
</dbReference>
<evidence type="ECO:0000259" key="1">
    <source>
        <dbReference type="Pfam" id="PF07889"/>
    </source>
</evidence>
<accession>A0A328EAS7</accession>
<dbReference type="PANTHER" id="PTHR46667">
    <property type="entry name" value="OS05G0182700 PROTEIN"/>
    <property type="match status" value="1"/>
</dbReference>
<organism evidence="2 3">
    <name type="scientific">Cuscuta australis</name>
    <dbReference type="NCBI Taxonomy" id="267555"/>
    <lineage>
        <taxon>Eukaryota</taxon>
        <taxon>Viridiplantae</taxon>
        <taxon>Streptophyta</taxon>
        <taxon>Embryophyta</taxon>
        <taxon>Tracheophyta</taxon>
        <taxon>Spermatophyta</taxon>
        <taxon>Magnoliopsida</taxon>
        <taxon>eudicotyledons</taxon>
        <taxon>Gunneridae</taxon>
        <taxon>Pentapetalae</taxon>
        <taxon>asterids</taxon>
        <taxon>lamiids</taxon>
        <taxon>Solanales</taxon>
        <taxon>Convolvulaceae</taxon>
        <taxon>Cuscuteae</taxon>
        <taxon>Cuscuta</taxon>
        <taxon>Cuscuta subgen. Grammica</taxon>
        <taxon>Cuscuta sect. Cleistogrammica</taxon>
    </lineage>
</organism>
<gene>
    <name evidence="2" type="ORF">DM860_001878</name>
</gene>
<reference evidence="2 3" key="1">
    <citation type="submission" date="2018-06" db="EMBL/GenBank/DDBJ databases">
        <title>The Genome of Cuscuta australis (Dodder) Provides Insight into the Evolution of Plant Parasitism.</title>
        <authorList>
            <person name="Liu H."/>
        </authorList>
    </citation>
    <scope>NUCLEOTIDE SEQUENCE [LARGE SCALE GENOMIC DNA]</scope>
    <source>
        <strain evidence="3">cv. Yunnan</strain>
        <tissue evidence="2">Vines</tissue>
    </source>
</reference>
<protein>
    <recommendedName>
        <fullName evidence="1">DUF1664 domain-containing protein</fullName>
    </recommendedName>
</protein>
<dbReference type="Proteomes" id="UP000249390">
    <property type="component" value="Unassembled WGS sequence"/>
</dbReference>
<comment type="caution">
    <text evidence="2">The sequence shown here is derived from an EMBL/GenBank/DDBJ whole genome shotgun (WGS) entry which is preliminary data.</text>
</comment>
<keyword evidence="3" id="KW-1185">Reference proteome</keyword>
<proteinExistence type="predicted"/>
<dbReference type="EMBL" id="NQVE01000009">
    <property type="protein sequence ID" value="RAL54750.1"/>
    <property type="molecule type" value="Genomic_DNA"/>
</dbReference>
<evidence type="ECO:0000313" key="2">
    <source>
        <dbReference type="EMBL" id="RAL54750.1"/>
    </source>
</evidence>
<sequence>MALQAGMGLSRIAILLGAGYTTTVLINNGKLSEILGDLQNFVKSHEGSGEGGETDAALAAQVRRLAMEVRSLVSERRITVLSGGSSGNVTNLVVPIAALGALGYGYMWIKGIKFSDLMYVTKSSMANAVSNLTKHLQHVSDALAATKRHLTQRIENVDGKLDDQIEMSKQIRDEVNDARGDIFKIDNEVDAIQMMLSGLDGRLLSLEEKQEIANVGVMYLCGRVNGSRVKMPEKLQEHLRVGISAHSVTSRKGIMSVVEPESGKLITDGSTQDVSPKSVDPVRSVMSLVPQLEVHYLRGATRNGNITSKHQQWQKPTLVTVQYQ</sequence>